<keyword evidence="3" id="KW-0808">Transferase</keyword>
<dbReference type="GO" id="GO:0006083">
    <property type="term" value="P:acetate metabolic process"/>
    <property type="evidence" value="ECO:0007669"/>
    <property type="project" value="InterPro"/>
</dbReference>
<feature type="region of interest" description="Disordered" evidence="1">
    <location>
        <begin position="1"/>
        <end position="28"/>
    </location>
</feature>
<proteinExistence type="predicted"/>
<dbReference type="AlphaFoldDB" id="A0AA35TSK4"/>
<dbReference type="Pfam" id="PF13336">
    <property type="entry name" value="AcetylCoA_hyd_C"/>
    <property type="match status" value="1"/>
</dbReference>
<dbReference type="InterPro" id="IPR038460">
    <property type="entry name" value="AcetylCoA_hyd_C_sf"/>
</dbReference>
<feature type="domain" description="Acetyl-CoA hydrolase/transferase C-terminal" evidence="2">
    <location>
        <begin position="291"/>
        <end position="354"/>
    </location>
</feature>
<evidence type="ECO:0000313" key="4">
    <source>
        <dbReference type="Proteomes" id="UP001174909"/>
    </source>
</evidence>
<organism evidence="3 4">
    <name type="scientific">Geodia barretti</name>
    <name type="common">Barrett's horny sponge</name>
    <dbReference type="NCBI Taxonomy" id="519541"/>
    <lineage>
        <taxon>Eukaryota</taxon>
        <taxon>Metazoa</taxon>
        <taxon>Porifera</taxon>
        <taxon>Demospongiae</taxon>
        <taxon>Heteroscleromorpha</taxon>
        <taxon>Tetractinellida</taxon>
        <taxon>Astrophorina</taxon>
        <taxon>Geodiidae</taxon>
        <taxon>Geodia</taxon>
    </lineage>
</organism>
<accession>A0AA35TSK4</accession>
<dbReference type="InterPro" id="IPR037171">
    <property type="entry name" value="NagB/RpiA_transferase-like"/>
</dbReference>
<dbReference type="InterPro" id="IPR026888">
    <property type="entry name" value="AcetylCoA_hyd_C"/>
</dbReference>
<evidence type="ECO:0000259" key="2">
    <source>
        <dbReference type="Pfam" id="PF13336"/>
    </source>
</evidence>
<dbReference type="InterPro" id="IPR046433">
    <property type="entry name" value="ActCoA_hydro"/>
</dbReference>
<dbReference type="SUPFAM" id="SSF100950">
    <property type="entry name" value="NagB/RpiA/CoA transferase-like"/>
    <property type="match status" value="2"/>
</dbReference>
<dbReference type="PANTHER" id="PTHR21432">
    <property type="entry name" value="ACETYL-COA HYDROLASE-RELATED"/>
    <property type="match status" value="1"/>
</dbReference>
<evidence type="ECO:0000256" key="1">
    <source>
        <dbReference type="SAM" id="MobiDB-lite"/>
    </source>
</evidence>
<dbReference type="Gene3D" id="3.30.750.70">
    <property type="entry name" value="4-hydroxybutyrate coenzyme like domains"/>
    <property type="match status" value="1"/>
</dbReference>
<dbReference type="Gene3D" id="3.40.1080.20">
    <property type="entry name" value="Acetyl-CoA hydrolase/transferase C-terminal domain"/>
    <property type="match status" value="1"/>
</dbReference>
<gene>
    <name evidence="3" type="ORF">GBAR_LOCUS28627</name>
</gene>
<keyword evidence="4" id="KW-1185">Reference proteome</keyword>
<dbReference type="GO" id="GO:0008775">
    <property type="term" value="F:acetate CoA-transferase activity"/>
    <property type="evidence" value="ECO:0007669"/>
    <property type="project" value="InterPro"/>
</dbReference>
<name>A0AA35TSK4_GEOBA</name>
<dbReference type="EMBL" id="CASHTH010004000">
    <property type="protein sequence ID" value="CAI8052327.1"/>
    <property type="molecule type" value="Genomic_DNA"/>
</dbReference>
<dbReference type="Proteomes" id="UP001174909">
    <property type="component" value="Unassembled WGS sequence"/>
</dbReference>
<comment type="caution">
    <text evidence="3">The sequence shown here is derived from an EMBL/GenBank/DDBJ whole genome shotgun (WGS) entry which is preliminary data.</text>
</comment>
<protein>
    <submittedName>
        <fullName evidence="3">4-hydroxybutyrate coenzyme A transferase</fullName>
    </submittedName>
</protein>
<evidence type="ECO:0000313" key="3">
    <source>
        <dbReference type="EMBL" id="CAI8052327.1"/>
    </source>
</evidence>
<sequence length="382" mass="41016">MRSKDGNDDGLAEDGVGQADERRRGGAAVKSGDVVAISAINCTPFTLCRALYDRRSELGDVRIDHPAPLFPWVQQGDEGAFTLHDLYATPADRQMANAGRVEYRPVARWRSDLPPDGFVERPDVYMLPVSPPDRHGYCSFGPGVFFSPSLCRNAAMVIAEVHENFIRTGGDNYVHVSQLDRLCEAAAPTGSLPVASRSEEESLVTEVIGTLVAAELVNDRDTVQIGIGTVASAMGAFLGEKQDLGIQTEIITGGVVAELVSQGVVTGKYKTRHQGKVVASIALVPEDELAIIDGNPVFELYEFGYVDDVRYLLQQDNLVAINNALQIDLTGQVAAETIGSMIWSGVGGQTAFAIARPTTPMGAAPSPSCPQPAWWRENGCRA</sequence>
<dbReference type="Gene3D" id="3.40.1080.10">
    <property type="entry name" value="Glutaconate Coenzyme A-transferase"/>
    <property type="match status" value="1"/>
</dbReference>
<reference evidence="3" key="1">
    <citation type="submission" date="2023-03" db="EMBL/GenBank/DDBJ databases">
        <authorList>
            <person name="Steffen K."/>
            <person name="Cardenas P."/>
        </authorList>
    </citation>
    <scope>NUCLEOTIDE SEQUENCE</scope>
</reference>
<dbReference type="PANTHER" id="PTHR21432:SF20">
    <property type="entry name" value="ACETYL-COA HYDROLASE"/>
    <property type="match status" value="1"/>
</dbReference>